<feature type="transmembrane region" description="Helical" evidence="5">
    <location>
        <begin position="258"/>
        <end position="281"/>
    </location>
</feature>
<dbReference type="PANTHER" id="PTHR31627">
    <property type="entry name" value="SERPENTINE RECEPTOR CLASS GAMMA-RELATED"/>
    <property type="match status" value="1"/>
</dbReference>
<name>A0AA36DF44_9BILA</name>
<feature type="transmembrane region" description="Helical" evidence="5">
    <location>
        <begin position="26"/>
        <end position="46"/>
    </location>
</feature>
<organism evidence="6 7">
    <name type="scientific">Mesorhabditis spiculigera</name>
    <dbReference type="NCBI Taxonomy" id="96644"/>
    <lineage>
        <taxon>Eukaryota</taxon>
        <taxon>Metazoa</taxon>
        <taxon>Ecdysozoa</taxon>
        <taxon>Nematoda</taxon>
        <taxon>Chromadorea</taxon>
        <taxon>Rhabditida</taxon>
        <taxon>Rhabditina</taxon>
        <taxon>Rhabditomorpha</taxon>
        <taxon>Rhabditoidea</taxon>
        <taxon>Rhabditidae</taxon>
        <taxon>Mesorhabditinae</taxon>
        <taxon>Mesorhabditis</taxon>
    </lineage>
</organism>
<keyword evidence="7" id="KW-1185">Reference proteome</keyword>
<feature type="transmembrane region" description="Helical" evidence="5">
    <location>
        <begin position="99"/>
        <end position="120"/>
    </location>
</feature>
<feature type="transmembrane region" description="Helical" evidence="5">
    <location>
        <begin position="132"/>
        <end position="154"/>
    </location>
</feature>
<dbReference type="EMBL" id="CATQJA010002702">
    <property type="protein sequence ID" value="CAJ0585144.1"/>
    <property type="molecule type" value="Genomic_DNA"/>
</dbReference>
<feature type="transmembrane region" description="Helical" evidence="5">
    <location>
        <begin position="190"/>
        <end position="211"/>
    </location>
</feature>
<dbReference type="GO" id="GO:0016020">
    <property type="term" value="C:membrane"/>
    <property type="evidence" value="ECO:0007669"/>
    <property type="project" value="UniProtKB-SubCell"/>
</dbReference>
<dbReference type="Pfam" id="PF10323">
    <property type="entry name" value="7TM_GPCR_Srv"/>
    <property type="match status" value="1"/>
</dbReference>
<evidence type="ECO:0008006" key="8">
    <source>
        <dbReference type="Google" id="ProtNLM"/>
    </source>
</evidence>
<reference evidence="6" key="1">
    <citation type="submission" date="2023-06" db="EMBL/GenBank/DDBJ databases">
        <authorList>
            <person name="Delattre M."/>
        </authorList>
    </citation>
    <scope>NUCLEOTIDE SEQUENCE</scope>
    <source>
        <strain evidence="6">AF72</strain>
    </source>
</reference>
<evidence type="ECO:0000313" key="6">
    <source>
        <dbReference type="EMBL" id="CAJ0585144.1"/>
    </source>
</evidence>
<keyword evidence="2 5" id="KW-0812">Transmembrane</keyword>
<feature type="transmembrane region" description="Helical" evidence="5">
    <location>
        <begin position="58"/>
        <end position="79"/>
    </location>
</feature>
<evidence type="ECO:0000256" key="2">
    <source>
        <dbReference type="ARBA" id="ARBA00022692"/>
    </source>
</evidence>
<dbReference type="PANTHER" id="PTHR31627:SF42">
    <property type="entry name" value="G_PROTEIN_RECEP_F1_2 DOMAIN-CONTAINING PROTEIN-RELATED"/>
    <property type="match status" value="1"/>
</dbReference>
<comment type="caution">
    <text evidence="6">The sequence shown here is derived from an EMBL/GenBank/DDBJ whole genome shotgun (WGS) entry which is preliminary data.</text>
</comment>
<keyword evidence="3 5" id="KW-1133">Transmembrane helix</keyword>
<dbReference type="InterPro" id="IPR019426">
    <property type="entry name" value="7TM_GPCR_serpentine_rcpt_Srv"/>
</dbReference>
<feature type="transmembrane region" description="Helical" evidence="5">
    <location>
        <begin position="232"/>
        <end position="252"/>
    </location>
</feature>
<evidence type="ECO:0000256" key="3">
    <source>
        <dbReference type="ARBA" id="ARBA00022989"/>
    </source>
</evidence>
<accession>A0AA36DF44</accession>
<feature type="non-terminal residue" evidence="6">
    <location>
        <position position="314"/>
    </location>
</feature>
<evidence type="ECO:0000313" key="7">
    <source>
        <dbReference type="Proteomes" id="UP001177023"/>
    </source>
</evidence>
<protein>
    <recommendedName>
        <fullName evidence="8">Serpentine receptor class gamma</fullName>
    </recommendedName>
</protein>
<evidence type="ECO:0000256" key="5">
    <source>
        <dbReference type="SAM" id="Phobius"/>
    </source>
</evidence>
<gene>
    <name evidence="6" type="ORF">MSPICULIGERA_LOCUS23175</name>
</gene>
<dbReference type="AlphaFoldDB" id="A0AA36DF44"/>
<comment type="subcellular location">
    <subcellularLocation>
        <location evidence="1">Membrane</location>
        <topology evidence="1">Multi-pass membrane protein</topology>
    </subcellularLocation>
</comment>
<evidence type="ECO:0000256" key="4">
    <source>
        <dbReference type="ARBA" id="ARBA00023136"/>
    </source>
</evidence>
<sequence length="314" mass="36547">MLFEDSEHPNDYEGHYFDPGEAASSTVFFIIGVLSVFVFLRIALYHYRHGFETHFQKIFFVCTANDLVAHYSFMFRVRIPTWGFFEVFWYVREGFFPGLVSWMSEYCIMFQYLGTLLIALNRATALAFPYKYVKIWGPYTWHYIGITALIPLIYRAPSFTATSKFYRLGWGLYIPHTTENGDFAVSVQKGYYPICGVVIVLTLLVNLYTAFKLFTYTKAMHKRELRFHITTLAQFSAQLINTLELILVNTIYLNESYVIFLLQPIFADIANFLPLWVLLLISEETRLMVAGRHQMPSSVSVISVTEYLNIKVVR</sequence>
<keyword evidence="4 5" id="KW-0472">Membrane</keyword>
<proteinExistence type="predicted"/>
<evidence type="ECO:0000256" key="1">
    <source>
        <dbReference type="ARBA" id="ARBA00004141"/>
    </source>
</evidence>
<dbReference type="Proteomes" id="UP001177023">
    <property type="component" value="Unassembled WGS sequence"/>
</dbReference>
<dbReference type="InterPro" id="IPR051119">
    <property type="entry name" value="Nematode_SR-like"/>
</dbReference>